<dbReference type="CDD" id="cd18580">
    <property type="entry name" value="ABC_6TM_ABCC_D2"/>
    <property type="match status" value="1"/>
</dbReference>
<feature type="transmembrane region" description="Helical" evidence="11">
    <location>
        <begin position="1146"/>
        <end position="1173"/>
    </location>
</feature>
<dbReference type="PANTHER" id="PTHR24223">
    <property type="entry name" value="ATP-BINDING CASSETTE SUB-FAMILY C"/>
    <property type="match status" value="1"/>
</dbReference>
<feature type="transmembrane region" description="Helical" evidence="11">
    <location>
        <begin position="1059"/>
        <end position="1082"/>
    </location>
</feature>
<protein>
    <submittedName>
        <fullName evidence="14">Major facilitator family transporter-associated</fullName>
    </submittedName>
</protein>
<dbReference type="PROSITE" id="PS50929">
    <property type="entry name" value="ABC_TM1F"/>
    <property type="match status" value="2"/>
</dbReference>
<evidence type="ECO:0000256" key="6">
    <source>
        <dbReference type="ARBA" id="ARBA00022840"/>
    </source>
</evidence>
<dbReference type="GO" id="GO:0016887">
    <property type="term" value="F:ATP hydrolysis activity"/>
    <property type="evidence" value="ECO:0007669"/>
    <property type="project" value="InterPro"/>
</dbReference>
<dbReference type="InterPro" id="IPR036640">
    <property type="entry name" value="ABC1_TM_sf"/>
</dbReference>
<keyword evidence="3" id="KW-1003">Cell membrane</keyword>
<feature type="domain" description="ABC transporter" evidence="12">
    <location>
        <begin position="742"/>
        <end position="965"/>
    </location>
</feature>
<keyword evidence="4 11" id="KW-0812">Transmembrane</keyword>
<feature type="transmembrane region" description="Helical" evidence="11">
    <location>
        <begin position="507"/>
        <end position="526"/>
    </location>
</feature>
<evidence type="ECO:0000256" key="8">
    <source>
        <dbReference type="ARBA" id="ARBA00023136"/>
    </source>
</evidence>
<dbReference type="Pfam" id="PF24357">
    <property type="entry name" value="TMD0_ABC"/>
    <property type="match status" value="1"/>
</dbReference>
<dbReference type="Proteomes" id="UP000532311">
    <property type="component" value="Unassembled WGS sequence"/>
</dbReference>
<feature type="transmembrane region" description="Helical" evidence="11">
    <location>
        <begin position="687"/>
        <end position="715"/>
    </location>
</feature>
<keyword evidence="2" id="KW-0813">Transport</keyword>
<sequence length="1545" mass="170940">MSQQENLEGWMVTHNQACKAIENTYNETGDAVRRALEAAHERQSTEMLRTFENLEDAVREAGVSHFKSSRQSLQEKDLEIAQIREEYEAKLKAKDEEINALKESVNDLRGSCRDKDVIITTTMETNKRQLEEQAKSFEYIDIDIAPLLLDGIKMSRADEIINRMTILTHTMSADNSFGPQRAGVFDFTILFEQSILSLLPTGLFILLVPVRLSVLWNNERATKSKPLLWAKMTMIAIYAGLQTALLVLWCRQNSTKTAIAEPALGLIESFALAALSFVEHRNSRKPSKLIGAFLVITIILDIALARTFWIRSMHSIAGVFTASFAIKTILLILEETPKTLLNEKEKIQEAASGVINRSFFWWLNGLFLQGHRTILETEDLQAIDSKFNTDHVSAPLEKQWERGSQNSPIYPKSCCCGGLTVTARNSGQPSLLKSTFLAYKWQFAAGIIPRLLHSGFNFAQPFLIQSVIVLVRKKEMSVQTSSGLIGATVLIYLGLAISGAWHKHMSYQLVTMYRGGLVSLIFKKMLKLKTTSIKDSAPVTLMTADVETIVAAGASVHDMWANMLELPVGIYLLYHQVGKPSLLVLVPTVTMEPATVKWNEAVHKRVGETSSMLNQMKGIKMMGLTDFFFKMVQGLRVHELKVSAKFRWLLVYFNALAMISAQLTPVVVIMSAIYWTKADGGLSVAEAFTSLSLISVVTQPLVMILVSLMQIAGVVGGSGRIQAFLLLDEQLAAKEAVDVDAVTIQNVSVQTTDGNSLLTNINLQISPGTLNMLVGRVGCGKTSLLRTIIGELIPSEGTVKTQDSLAYCDQVPWLRNTTIRENVVGLSPMDDKWLSTVLHACALEEDLHQLPQGQETIVGSGGVALSGGQKQRVALARAVYSRKKLIILDDVFSSLDKTTADAVFHRLLVAEGLLRSSTVVLATSNVHYLPFADFVSVIEEGRITRNQVQYSQLEATETLNTIAPIETQQLVQKDIVKLTPKREIDLARKTGDTDCYKIYVKSMGWKVISIIFPTSVIGAVLEAMPREYCARHSDEANDVEIWLRIWTEKGEGSKDAHYAGGYIGLVVASMALALLNIDYFLIVGVEKSSINLHEQLLNSVCRAPLHFFTSTESGSILNRFSQDMTLIDMSLPLAFYLTLDLTLRCLVQVGVVASGASYFGAFLPVSFLALYLIQKYYLRTSRQMRLLDLEAKTPLYTQFTEITAGLATIRSFGWTNDFLAESFRMLNTSQKPFYLMFCIQRWLELVLDLFVAGMAILLVTIALRIPGTTSEGAIGLAMVNLLGLNMTLTTVIDQWTTLETSLGAIARLKSFISDTPNENKSGETEVPDDWPGGRIVFHGVTASYSGDSQPVLRDVSLAIEAGQKVCLQSGSIQIDDKDLASIPRQHIRSQITTIPQDPVNLSGTVRQNLDPEALIQADEMLIDALKKTTLWATIDTRGGLDADLSELGFSVGQRQLFCLARALLSHSNIVLLDEPTSSVDNATDKGVRDIIREVMQGRTVIEVTHRLDYVMDFDLAVVMKDGRVIETGDPKKLLAQDSALKTLRG</sequence>
<dbReference type="PANTHER" id="PTHR24223:SF399">
    <property type="entry name" value="ABC TRANSPORTER ATNG"/>
    <property type="match status" value="1"/>
</dbReference>
<evidence type="ECO:0000256" key="4">
    <source>
        <dbReference type="ARBA" id="ARBA00022692"/>
    </source>
</evidence>
<dbReference type="CDD" id="cd18579">
    <property type="entry name" value="ABC_6TM_ABCC_D1"/>
    <property type="match status" value="1"/>
</dbReference>
<gene>
    <name evidence="14" type="ORF">FGLOB1_9528</name>
</gene>
<dbReference type="Gene3D" id="1.20.1560.10">
    <property type="entry name" value="ABC transporter type 1, transmembrane domain"/>
    <property type="match status" value="2"/>
</dbReference>
<evidence type="ECO:0000259" key="12">
    <source>
        <dbReference type="PROSITE" id="PS50893"/>
    </source>
</evidence>
<evidence type="ECO:0000256" key="5">
    <source>
        <dbReference type="ARBA" id="ARBA00022741"/>
    </source>
</evidence>
<dbReference type="CDD" id="cd03250">
    <property type="entry name" value="ABCC_MRP_domain1"/>
    <property type="match status" value="1"/>
</dbReference>
<dbReference type="InterPro" id="IPR027417">
    <property type="entry name" value="P-loop_NTPase"/>
</dbReference>
<keyword evidence="8 11" id="KW-0472">Membrane</keyword>
<dbReference type="InterPro" id="IPR050173">
    <property type="entry name" value="ABC_transporter_C-like"/>
</dbReference>
<feature type="domain" description="ABC transporter" evidence="12">
    <location>
        <begin position="1335"/>
        <end position="1543"/>
    </location>
</feature>
<dbReference type="FunFam" id="1.20.1560.10:FF:000066">
    <property type="entry name" value="ABC multidrug transporter (Eurofung)"/>
    <property type="match status" value="1"/>
</dbReference>
<evidence type="ECO:0000256" key="1">
    <source>
        <dbReference type="ARBA" id="ARBA00004651"/>
    </source>
</evidence>
<accession>A0A8H5XYS1</accession>
<dbReference type="InterPro" id="IPR044726">
    <property type="entry name" value="ABCC_6TM_D2"/>
</dbReference>
<dbReference type="EMBL" id="JAAQPF010000440">
    <property type="protein sequence ID" value="KAF5702638.1"/>
    <property type="molecule type" value="Genomic_DNA"/>
</dbReference>
<keyword evidence="10" id="KW-0175">Coiled coil</keyword>
<keyword evidence="6" id="KW-0067">ATP-binding</keyword>
<evidence type="ECO:0000256" key="3">
    <source>
        <dbReference type="ARBA" id="ARBA00022475"/>
    </source>
</evidence>
<dbReference type="InterPro" id="IPR017871">
    <property type="entry name" value="ABC_transporter-like_CS"/>
</dbReference>
<evidence type="ECO:0000256" key="10">
    <source>
        <dbReference type="SAM" id="Coils"/>
    </source>
</evidence>
<dbReference type="Gene3D" id="3.40.50.300">
    <property type="entry name" value="P-loop containing nucleotide triphosphate hydrolases"/>
    <property type="match status" value="2"/>
</dbReference>
<dbReference type="SMART" id="SM00382">
    <property type="entry name" value="AAA"/>
    <property type="match status" value="1"/>
</dbReference>
<comment type="caution">
    <text evidence="14">The sequence shown here is derived from an EMBL/GenBank/DDBJ whole genome shotgun (WGS) entry which is preliminary data.</text>
</comment>
<feature type="coiled-coil region" evidence="10">
    <location>
        <begin position="73"/>
        <end position="111"/>
    </location>
</feature>
<evidence type="ECO:0000256" key="2">
    <source>
        <dbReference type="ARBA" id="ARBA00022448"/>
    </source>
</evidence>
<feature type="transmembrane region" description="Helical" evidence="11">
    <location>
        <begin position="259"/>
        <end position="278"/>
    </location>
</feature>
<dbReference type="GO" id="GO:0005524">
    <property type="term" value="F:ATP binding"/>
    <property type="evidence" value="ECO:0007669"/>
    <property type="project" value="UniProtKB-KW"/>
</dbReference>
<feature type="transmembrane region" description="Helical" evidence="11">
    <location>
        <begin position="315"/>
        <end position="333"/>
    </location>
</feature>
<feature type="transmembrane region" description="Helical" evidence="11">
    <location>
        <begin position="228"/>
        <end position="247"/>
    </location>
</feature>
<evidence type="ECO:0000256" key="7">
    <source>
        <dbReference type="ARBA" id="ARBA00022989"/>
    </source>
</evidence>
<dbReference type="PROSITE" id="PS00211">
    <property type="entry name" value="ABC_TRANSPORTER_1"/>
    <property type="match status" value="2"/>
</dbReference>
<feature type="transmembrane region" description="Helical" evidence="11">
    <location>
        <begin position="482"/>
        <end position="501"/>
    </location>
</feature>
<dbReference type="SUPFAM" id="SSF52540">
    <property type="entry name" value="P-loop containing nucleoside triphosphate hydrolases"/>
    <property type="match status" value="2"/>
</dbReference>
<feature type="transmembrane region" description="Helical" evidence="11">
    <location>
        <begin position="649"/>
        <end position="675"/>
    </location>
</feature>
<evidence type="ECO:0000313" key="14">
    <source>
        <dbReference type="EMBL" id="KAF5702638.1"/>
    </source>
</evidence>
<feature type="domain" description="ABC transmembrane type-1" evidence="13">
    <location>
        <begin position="451"/>
        <end position="713"/>
    </location>
</feature>
<feature type="transmembrane region" description="Helical" evidence="11">
    <location>
        <begin position="1245"/>
        <end position="1266"/>
    </location>
</feature>
<keyword evidence="15" id="KW-1185">Reference proteome</keyword>
<comment type="subcellular location">
    <subcellularLocation>
        <location evidence="1">Cell membrane</location>
        <topology evidence="1">Multi-pass membrane protein</topology>
    </subcellularLocation>
</comment>
<keyword evidence="9" id="KW-0325">Glycoprotein</keyword>
<feature type="domain" description="ABC transmembrane type-1" evidence="13">
    <location>
        <begin position="1058"/>
        <end position="1300"/>
    </location>
</feature>
<organism evidence="14 15">
    <name type="scientific">Fusarium globosum</name>
    <dbReference type="NCBI Taxonomy" id="78864"/>
    <lineage>
        <taxon>Eukaryota</taxon>
        <taxon>Fungi</taxon>
        <taxon>Dikarya</taxon>
        <taxon>Ascomycota</taxon>
        <taxon>Pezizomycotina</taxon>
        <taxon>Sordariomycetes</taxon>
        <taxon>Hypocreomycetidae</taxon>
        <taxon>Hypocreales</taxon>
        <taxon>Nectriaceae</taxon>
        <taxon>Fusarium</taxon>
        <taxon>Fusarium fujikuroi species complex</taxon>
    </lineage>
</organism>
<evidence type="ECO:0000259" key="13">
    <source>
        <dbReference type="PROSITE" id="PS50929"/>
    </source>
</evidence>
<dbReference type="InterPro" id="IPR003439">
    <property type="entry name" value="ABC_transporter-like_ATP-bd"/>
</dbReference>
<keyword evidence="7 11" id="KW-1133">Transmembrane helix</keyword>
<evidence type="ECO:0000313" key="15">
    <source>
        <dbReference type="Proteomes" id="UP000532311"/>
    </source>
</evidence>
<evidence type="ECO:0000256" key="9">
    <source>
        <dbReference type="ARBA" id="ARBA00023180"/>
    </source>
</evidence>
<evidence type="ECO:0000256" key="11">
    <source>
        <dbReference type="SAM" id="Phobius"/>
    </source>
</evidence>
<dbReference type="GO" id="GO:0005886">
    <property type="term" value="C:plasma membrane"/>
    <property type="evidence" value="ECO:0007669"/>
    <property type="project" value="UniProtKB-SubCell"/>
</dbReference>
<name>A0A8H5XYS1_9HYPO</name>
<dbReference type="InterPro" id="IPR044746">
    <property type="entry name" value="ABCC_6TM_D1"/>
</dbReference>
<reference evidence="14 15" key="1">
    <citation type="submission" date="2020-05" db="EMBL/GenBank/DDBJ databases">
        <title>Identification and distribution of gene clusters putatively required for synthesis of sphingolipid metabolism inhibitors in phylogenetically diverse species of the filamentous fungus Fusarium.</title>
        <authorList>
            <person name="Kim H.-S."/>
            <person name="Busman M."/>
            <person name="Brown D.W."/>
            <person name="Divon H."/>
            <person name="Uhlig S."/>
            <person name="Proctor R.H."/>
        </authorList>
    </citation>
    <scope>NUCLEOTIDE SEQUENCE [LARGE SCALE GENOMIC DNA]</scope>
    <source>
        <strain evidence="14 15">NRRL 26131</strain>
    </source>
</reference>
<feature type="transmembrane region" description="Helical" evidence="11">
    <location>
        <begin position="195"/>
        <end position="216"/>
    </location>
</feature>
<dbReference type="Pfam" id="PF00664">
    <property type="entry name" value="ABC_membrane"/>
    <property type="match status" value="1"/>
</dbReference>
<feature type="transmembrane region" description="Helical" evidence="11">
    <location>
        <begin position="290"/>
        <end position="309"/>
    </location>
</feature>
<proteinExistence type="predicted"/>
<dbReference type="InterPro" id="IPR056227">
    <property type="entry name" value="TMD0_ABC"/>
</dbReference>
<dbReference type="InterPro" id="IPR003593">
    <property type="entry name" value="AAA+_ATPase"/>
</dbReference>
<keyword evidence="5" id="KW-0547">Nucleotide-binding</keyword>
<dbReference type="InterPro" id="IPR011527">
    <property type="entry name" value="ABC1_TM_dom"/>
</dbReference>
<dbReference type="GO" id="GO:0140359">
    <property type="term" value="F:ABC-type transporter activity"/>
    <property type="evidence" value="ECO:0007669"/>
    <property type="project" value="InterPro"/>
</dbReference>
<dbReference type="SUPFAM" id="SSF90123">
    <property type="entry name" value="ABC transporter transmembrane region"/>
    <property type="match status" value="2"/>
</dbReference>
<dbReference type="Pfam" id="PF00005">
    <property type="entry name" value="ABC_tran"/>
    <property type="match status" value="2"/>
</dbReference>
<dbReference type="PROSITE" id="PS50893">
    <property type="entry name" value="ABC_TRANSPORTER_2"/>
    <property type="match status" value="2"/>
</dbReference>